<feature type="non-terminal residue" evidence="1">
    <location>
        <position position="72"/>
    </location>
</feature>
<name>A0A0B7BWQ0_9EUPU</name>
<protein>
    <submittedName>
        <fullName evidence="1">Uncharacterized protein</fullName>
    </submittedName>
</protein>
<proteinExistence type="predicted"/>
<accession>A0A0B7BWQ0</accession>
<organism evidence="1">
    <name type="scientific">Arion vulgaris</name>
    <dbReference type="NCBI Taxonomy" id="1028688"/>
    <lineage>
        <taxon>Eukaryota</taxon>
        <taxon>Metazoa</taxon>
        <taxon>Spiralia</taxon>
        <taxon>Lophotrochozoa</taxon>
        <taxon>Mollusca</taxon>
        <taxon>Gastropoda</taxon>
        <taxon>Heterobranchia</taxon>
        <taxon>Euthyneura</taxon>
        <taxon>Panpulmonata</taxon>
        <taxon>Eupulmonata</taxon>
        <taxon>Stylommatophora</taxon>
        <taxon>Helicina</taxon>
        <taxon>Arionoidea</taxon>
        <taxon>Arionidae</taxon>
        <taxon>Arion</taxon>
    </lineage>
</organism>
<sequence>MRSSLEYTFNGTDDTTAGSLPEAAEAKALKIPCPRFTDLKAPDLTTDNIFALQSWNRQPDVNMEAKTRKIGR</sequence>
<dbReference type="EMBL" id="HACG01049730">
    <property type="protein sequence ID" value="CEK96595.1"/>
    <property type="molecule type" value="Transcribed_RNA"/>
</dbReference>
<gene>
    <name evidence="1" type="primary">ORF212654</name>
</gene>
<evidence type="ECO:0000313" key="1">
    <source>
        <dbReference type="EMBL" id="CEK96595.1"/>
    </source>
</evidence>
<dbReference type="AlphaFoldDB" id="A0A0B7BWQ0"/>
<reference evidence="1" key="1">
    <citation type="submission" date="2014-12" db="EMBL/GenBank/DDBJ databases">
        <title>Insight into the proteome of Arion vulgaris.</title>
        <authorList>
            <person name="Aradska J."/>
            <person name="Bulat T."/>
            <person name="Smidak R."/>
            <person name="Sarate P."/>
            <person name="Gangsoo J."/>
            <person name="Sialana F."/>
            <person name="Bilban M."/>
            <person name="Lubec G."/>
        </authorList>
    </citation>
    <scope>NUCLEOTIDE SEQUENCE</scope>
    <source>
        <tissue evidence="1">Skin</tissue>
    </source>
</reference>